<dbReference type="AlphaFoldDB" id="A0ABD5REC1"/>
<reference evidence="2 3" key="1">
    <citation type="journal article" date="2019" name="Int. J. Syst. Evol. Microbiol.">
        <title>The Global Catalogue of Microorganisms (GCM) 10K type strain sequencing project: providing services to taxonomists for standard genome sequencing and annotation.</title>
        <authorList>
            <consortium name="The Broad Institute Genomics Platform"/>
            <consortium name="The Broad Institute Genome Sequencing Center for Infectious Disease"/>
            <person name="Wu L."/>
            <person name="Ma J."/>
        </authorList>
    </citation>
    <scope>NUCLEOTIDE SEQUENCE [LARGE SCALE GENOMIC DNA]</scope>
    <source>
        <strain evidence="2 3">CGMCC 1.12237</strain>
    </source>
</reference>
<dbReference type="Proteomes" id="UP001596201">
    <property type="component" value="Unassembled WGS sequence"/>
</dbReference>
<proteinExistence type="predicted"/>
<evidence type="ECO:0000256" key="1">
    <source>
        <dbReference type="SAM" id="MobiDB-lite"/>
    </source>
</evidence>
<name>A0ABD5REC1_9EURY</name>
<feature type="region of interest" description="Disordered" evidence="1">
    <location>
        <begin position="206"/>
        <end position="231"/>
    </location>
</feature>
<dbReference type="RefSeq" id="WP_227230419.1">
    <property type="nucleotide sequence ID" value="NZ_JAJCVJ010000002.1"/>
</dbReference>
<sequence>MSGIDGSVNDDDCRLAGFERNRYFNGKLMTARDMLAEQGYHVDRANTLARTTLGEGIVRGLDVTEVTATDTDFTAEVAAGVALDSCGRLLVVPESAGSQPVTDADSGESTPPSTDLVYLYLSYDDCYKQTVPALGSENGCADDCEYNRVLEQFELHYREVLPGTDPADLPRDGKPVPEVAFPTGAETEADEFAALHRMARSYYEVGDGDKSQEGGASENGDPRPHGDLAAFPDDDRTVFLGAFATDDEGATWTERRGPDRPERPYVYTTDFLHAGLARHVTDFGNPHEVLLSVLDAESIDGVDDPIVRTADGPAAPEAFSPGDVQLRSPEGSLDIAGVPGPADSGDGVTFDLIEVYRDRLDEYPGHVQEFEEHVDDFDTHVGEFEAHVTDTDNPHEVTADQIGSILRVNDVELGAIVELQGDGVTFDVNEGDGVVTIQAESPEVPEPEEPVPTETRFGRHVIETALYGKCATFDRISRLDVEYDDDFDTPPHREISIRIRREADDVVADEEYLTDDGEVIAEEVVDAMFTLLDLEMGLLDVLSDADAVQGQTVRGLERYKRTLDRLERVLRDGDLTEEERAVEAAMAQELVTSAADCIQVSQLVIE</sequence>
<accession>A0ABD5REC1</accession>
<gene>
    <name evidence="2" type="ORF">ACFPJ5_14675</name>
</gene>
<evidence type="ECO:0000313" key="3">
    <source>
        <dbReference type="Proteomes" id="UP001596201"/>
    </source>
</evidence>
<comment type="caution">
    <text evidence="2">The sequence shown here is derived from an EMBL/GenBank/DDBJ whole genome shotgun (WGS) entry which is preliminary data.</text>
</comment>
<organism evidence="2 3">
    <name type="scientific">Salinirubrum litoreum</name>
    <dbReference type="NCBI Taxonomy" id="1126234"/>
    <lineage>
        <taxon>Archaea</taxon>
        <taxon>Methanobacteriati</taxon>
        <taxon>Methanobacteriota</taxon>
        <taxon>Stenosarchaea group</taxon>
        <taxon>Halobacteria</taxon>
        <taxon>Halobacteriales</taxon>
        <taxon>Haloferacaceae</taxon>
        <taxon>Salinirubrum</taxon>
    </lineage>
</organism>
<protein>
    <submittedName>
        <fullName evidence="2">Uncharacterized protein</fullName>
    </submittedName>
</protein>
<evidence type="ECO:0000313" key="2">
    <source>
        <dbReference type="EMBL" id="MFC5368178.1"/>
    </source>
</evidence>
<keyword evidence="3" id="KW-1185">Reference proteome</keyword>
<dbReference type="EMBL" id="JBHSKX010000002">
    <property type="protein sequence ID" value="MFC5368178.1"/>
    <property type="molecule type" value="Genomic_DNA"/>
</dbReference>